<evidence type="ECO:0000259" key="1">
    <source>
        <dbReference type="PROSITE" id="PS50943"/>
    </source>
</evidence>
<dbReference type="PANTHER" id="PTHR37038">
    <property type="entry name" value="TRANSCRIPTIONAL REGULATOR-RELATED"/>
    <property type="match status" value="1"/>
</dbReference>
<dbReference type="Pfam" id="PF21259">
    <property type="entry name" value="Rgg_C"/>
    <property type="match status" value="1"/>
</dbReference>
<organism evidence="2 3">
    <name type="scientific">Lactobacillus panisapium</name>
    <dbReference type="NCBI Taxonomy" id="2012495"/>
    <lineage>
        <taxon>Bacteria</taxon>
        <taxon>Bacillati</taxon>
        <taxon>Bacillota</taxon>
        <taxon>Bacilli</taxon>
        <taxon>Lactobacillales</taxon>
        <taxon>Lactobacillaceae</taxon>
        <taxon>Lactobacillus</taxon>
    </lineage>
</organism>
<dbReference type="InterPro" id="IPR010982">
    <property type="entry name" value="Lambda_DNA-bd_dom_sf"/>
</dbReference>
<dbReference type="InterPro" id="IPR010057">
    <property type="entry name" value="Transcription_activator_Rgg_C"/>
</dbReference>
<feature type="domain" description="HTH cro/C1-type" evidence="1">
    <location>
        <begin position="10"/>
        <end position="63"/>
    </location>
</feature>
<dbReference type="NCBIfam" id="TIGR01716">
    <property type="entry name" value="RGG_Cterm"/>
    <property type="match status" value="1"/>
</dbReference>
<dbReference type="InterPro" id="IPR053163">
    <property type="entry name" value="HTH-type_regulator_Rgg"/>
</dbReference>
<keyword evidence="3" id="KW-1185">Reference proteome</keyword>
<dbReference type="RefSeq" id="WP_220220020.1">
    <property type="nucleotide sequence ID" value="NZ_CP048268.1"/>
</dbReference>
<reference evidence="2 3" key="1">
    <citation type="submission" date="2020-01" db="EMBL/GenBank/DDBJ databases">
        <title>Vast differences in strain-level diversity in the gut microbiota of two closely related honey bee species.</title>
        <authorList>
            <person name="Ellegaard K.M."/>
            <person name="Suenami S."/>
            <person name="Miyazaki R."/>
            <person name="Engel P."/>
        </authorList>
    </citation>
    <scope>NUCLEOTIDE SEQUENCE [LARGE SCALE GENOMIC DNA]</scope>
    <source>
        <strain evidence="2 3">ESL0416</strain>
    </source>
</reference>
<evidence type="ECO:0000313" key="2">
    <source>
        <dbReference type="EMBL" id="QYN53280.1"/>
    </source>
</evidence>
<dbReference type="PROSITE" id="PS50943">
    <property type="entry name" value="HTH_CROC1"/>
    <property type="match status" value="1"/>
</dbReference>
<dbReference type="Gene3D" id="1.25.40.400">
    <property type="match status" value="1"/>
</dbReference>
<accession>A0ABX8W8N5</accession>
<evidence type="ECO:0000313" key="3">
    <source>
        <dbReference type="Proteomes" id="UP000826550"/>
    </source>
</evidence>
<dbReference type="Gene3D" id="1.10.260.40">
    <property type="entry name" value="lambda repressor-like DNA-binding domains"/>
    <property type="match status" value="1"/>
</dbReference>
<protein>
    <recommendedName>
        <fullName evidence="1">HTH cro/C1-type domain-containing protein</fullName>
    </recommendedName>
</protein>
<proteinExistence type="predicted"/>
<dbReference type="Proteomes" id="UP000826550">
    <property type="component" value="Chromosome"/>
</dbReference>
<gene>
    <name evidence="2" type="ORF">GYM71_07565</name>
</gene>
<dbReference type="SMART" id="SM00530">
    <property type="entry name" value="HTH_XRE"/>
    <property type="match status" value="1"/>
</dbReference>
<dbReference type="SUPFAM" id="SSF47413">
    <property type="entry name" value="lambda repressor-like DNA-binding domains"/>
    <property type="match status" value="1"/>
</dbReference>
<sequence length="289" mass="33926">MYDKIYGKKFKQLREEKRSSLETTSRGITSKSSLYYWEKGMGDMSFSKVIKMLERLHIRPEEFLANSLNAYLDISDISTAYLENNYDVLRSLAKKYLTISRKNPTSRRELIRAAIACHHLMAATGENLFSSQDLEKLEELLSQIDEWYYEDVYNFGNTLSLLPSNRIYGLTKLLIKKLSQNQQKAYDQWQHSAWNTCLNAVFTLFYRKFAKVKKLVTELDTINMGYSFTFEKVRLKFAHEVMLYIQTGDETRMQQVFFPCLDYLGIGQLAADLKKSFKRIKKIYSKKVI</sequence>
<name>A0ABX8W8N5_9LACO</name>
<dbReference type="InterPro" id="IPR001387">
    <property type="entry name" value="Cro/C1-type_HTH"/>
</dbReference>
<dbReference type="EMBL" id="CP048268">
    <property type="protein sequence ID" value="QYN53280.1"/>
    <property type="molecule type" value="Genomic_DNA"/>
</dbReference>